<organism evidence="2 3">
    <name type="scientific">Candidatus Desulfovibrio kirbyi</name>
    <dbReference type="NCBI Taxonomy" id="2696086"/>
    <lineage>
        <taxon>Bacteria</taxon>
        <taxon>Pseudomonadati</taxon>
        <taxon>Thermodesulfobacteriota</taxon>
        <taxon>Desulfovibrionia</taxon>
        <taxon>Desulfovibrionales</taxon>
        <taxon>Desulfovibrionaceae</taxon>
        <taxon>Desulfovibrio</taxon>
    </lineage>
</organism>
<dbReference type="InterPro" id="IPR029052">
    <property type="entry name" value="Metallo-depent_PP-like"/>
</dbReference>
<reference evidence="2 3" key="1">
    <citation type="journal article" date="2020" name="ISME J.">
        <title>Parallel Reductive Genome Evolution in Desulfovibrio Ectosymbionts Independently Acquired by Trichonympha Protists in the Termite Gut.</title>
        <authorList>
            <person name="Takeuchi M."/>
            <person name="Kuwahara H."/>
            <person name="Murakami T."/>
            <person name="Takahashi K."/>
            <person name="Kajitani R."/>
            <person name="Toyoda A."/>
            <person name="Itoh T."/>
            <person name="Ohkuma M."/>
            <person name="Hongoh Y."/>
        </authorList>
    </citation>
    <scope>NUCLEOTIDE SEQUENCE [LARGE SCALE GENOMIC DNA]</scope>
    <source>
        <strain evidence="2">ZnDsv-02</strain>
    </source>
</reference>
<dbReference type="AlphaFoldDB" id="A0A6L2R5T7"/>
<dbReference type="InterPro" id="IPR029461">
    <property type="entry name" value="TT1561-like"/>
</dbReference>
<dbReference type="Proteomes" id="UP000505077">
    <property type="component" value="Unassembled WGS sequence"/>
</dbReference>
<gene>
    <name evidence="2" type="ORF">ZNDK_0654</name>
</gene>
<accession>A0A6L2R5T7</accession>
<dbReference type="SUPFAM" id="SSF56300">
    <property type="entry name" value="Metallo-dependent phosphatases"/>
    <property type="match status" value="1"/>
</dbReference>
<evidence type="ECO:0000313" key="3">
    <source>
        <dbReference type="Proteomes" id="UP000505077"/>
    </source>
</evidence>
<name>A0A6L2R5T7_9BACT</name>
<comment type="caution">
    <text evidence="2">The sequence shown here is derived from an EMBL/GenBank/DDBJ whole genome shotgun (WGS) entry which is preliminary data.</text>
</comment>
<dbReference type="PANTHER" id="PTHR37523:SF1">
    <property type="entry name" value="CALCINEURIN-LIKE PHOSPHOESTERASE DOMAIN-CONTAINING PROTEIN"/>
    <property type="match status" value="1"/>
</dbReference>
<dbReference type="EMBL" id="BLLL01000006">
    <property type="protein sequence ID" value="GFH62883.1"/>
    <property type="molecule type" value="Genomic_DNA"/>
</dbReference>
<dbReference type="Gene3D" id="3.60.21.10">
    <property type="match status" value="1"/>
</dbReference>
<sequence>MPPPQTTARDLLWVAVGDIHEDTALFSRIPELAEAGGIIVTGDLTNVGGIAEAEAVLNSLRACGVPVFAQIGNMDKPEVDAWLSGQGINLHTHVRELTPEILMFGVGGSTITPFNTPSEFPESAYTTWLDACRQRARAYRHTVLVSHNPPKDTACDALPNGAHVGSTAVREFIEKTQPDICLCGHIHEGRSEDRIGRTVIVNPGPLVMGGYVAVCMRAGELSARLCVMKA</sequence>
<dbReference type="Pfam" id="PF14582">
    <property type="entry name" value="Metallophos_3"/>
    <property type="match status" value="1"/>
</dbReference>
<feature type="domain" description="Metallophosphoesterase TT1561-like" evidence="1">
    <location>
        <begin position="57"/>
        <end position="217"/>
    </location>
</feature>
<evidence type="ECO:0000313" key="2">
    <source>
        <dbReference type="EMBL" id="GFH62883.1"/>
    </source>
</evidence>
<proteinExistence type="predicted"/>
<evidence type="ECO:0000259" key="1">
    <source>
        <dbReference type="Pfam" id="PF14582"/>
    </source>
</evidence>
<protein>
    <submittedName>
        <fullName evidence="2">Metallophosphatase</fullName>
    </submittedName>
</protein>
<dbReference type="PANTHER" id="PTHR37523">
    <property type="entry name" value="METALLOPHOSPHOESTERASE"/>
    <property type="match status" value="1"/>
</dbReference>